<keyword evidence="2" id="KW-1185">Reference proteome</keyword>
<protein>
    <recommendedName>
        <fullName evidence="3">Integrase catalytic domain-containing protein</fullName>
    </recommendedName>
</protein>
<accession>A0A9Q3FMK7</accession>
<dbReference type="Gene3D" id="3.30.420.10">
    <property type="entry name" value="Ribonuclease H-like superfamily/Ribonuclease H"/>
    <property type="match status" value="1"/>
</dbReference>
<dbReference type="Proteomes" id="UP000765509">
    <property type="component" value="Unassembled WGS sequence"/>
</dbReference>
<comment type="caution">
    <text evidence="1">The sequence shown here is derived from an EMBL/GenBank/DDBJ whole genome shotgun (WGS) entry which is preliminary data.</text>
</comment>
<dbReference type="SUPFAM" id="SSF53098">
    <property type="entry name" value="Ribonuclease H-like"/>
    <property type="match status" value="1"/>
</dbReference>
<proteinExistence type="predicted"/>
<dbReference type="InterPro" id="IPR036397">
    <property type="entry name" value="RNaseH_sf"/>
</dbReference>
<name>A0A9Q3FMK7_9BASI</name>
<evidence type="ECO:0008006" key="3">
    <source>
        <dbReference type="Google" id="ProtNLM"/>
    </source>
</evidence>
<dbReference type="EMBL" id="AVOT02046528">
    <property type="protein sequence ID" value="MBW0541844.1"/>
    <property type="molecule type" value="Genomic_DNA"/>
</dbReference>
<dbReference type="GO" id="GO:0003676">
    <property type="term" value="F:nucleic acid binding"/>
    <property type="evidence" value="ECO:0007669"/>
    <property type="project" value="InterPro"/>
</dbReference>
<evidence type="ECO:0000313" key="1">
    <source>
        <dbReference type="EMBL" id="MBW0541844.1"/>
    </source>
</evidence>
<organism evidence="1 2">
    <name type="scientific">Austropuccinia psidii MF-1</name>
    <dbReference type="NCBI Taxonomy" id="1389203"/>
    <lineage>
        <taxon>Eukaryota</taxon>
        <taxon>Fungi</taxon>
        <taxon>Dikarya</taxon>
        <taxon>Basidiomycota</taxon>
        <taxon>Pucciniomycotina</taxon>
        <taxon>Pucciniomycetes</taxon>
        <taxon>Pucciniales</taxon>
        <taxon>Sphaerophragmiaceae</taxon>
        <taxon>Austropuccinia</taxon>
    </lineage>
</organism>
<dbReference type="AlphaFoldDB" id="A0A9Q3FMK7"/>
<sequence length="100" mass="11395">MATQIQDPKSPWEIVHMDWVAALPPGVERSFNSCLVLAYRYSKSPMFLPSSKDDTSMDTAIDIWNRAISHTFLLQNIPSDRDPKFTPALWTSIHNLFGTK</sequence>
<gene>
    <name evidence="1" type="ORF">O181_081559</name>
</gene>
<dbReference type="InterPro" id="IPR012337">
    <property type="entry name" value="RNaseH-like_sf"/>
</dbReference>
<evidence type="ECO:0000313" key="2">
    <source>
        <dbReference type="Proteomes" id="UP000765509"/>
    </source>
</evidence>
<reference evidence="1" key="1">
    <citation type="submission" date="2021-03" db="EMBL/GenBank/DDBJ databases">
        <title>Draft genome sequence of rust myrtle Austropuccinia psidii MF-1, a brazilian biotype.</title>
        <authorList>
            <person name="Quecine M.C."/>
            <person name="Pachon D.M.R."/>
            <person name="Bonatelli M.L."/>
            <person name="Correr F.H."/>
            <person name="Franceschini L.M."/>
            <person name="Leite T.F."/>
            <person name="Margarido G.R.A."/>
            <person name="Almeida C.A."/>
            <person name="Ferrarezi J.A."/>
            <person name="Labate C.A."/>
        </authorList>
    </citation>
    <scope>NUCLEOTIDE SEQUENCE</scope>
    <source>
        <strain evidence="1">MF-1</strain>
    </source>
</reference>